<proteinExistence type="inferred from homology"/>
<feature type="domain" description="Chorismate-utilising enzyme C-terminal" evidence="7">
    <location>
        <begin position="432"/>
        <end position="686"/>
    </location>
</feature>
<accession>A0A6G8QDT9</accession>
<keyword evidence="10" id="KW-1185">Reference proteome</keyword>
<dbReference type="PANTHER" id="PTHR11236">
    <property type="entry name" value="AMINOBENZOATE/ANTHRANILATE SYNTHASE"/>
    <property type="match status" value="1"/>
</dbReference>
<dbReference type="InterPro" id="IPR005802">
    <property type="entry name" value="ADC_synth_comp_1"/>
</dbReference>
<feature type="domain" description="Anthranilate synthase component I N-terminal" evidence="8">
    <location>
        <begin position="240"/>
        <end position="369"/>
    </location>
</feature>
<dbReference type="InterPro" id="IPR019999">
    <property type="entry name" value="Anth_synth_I-like"/>
</dbReference>
<dbReference type="GO" id="GO:0000162">
    <property type="term" value="P:L-tryptophan biosynthetic process"/>
    <property type="evidence" value="ECO:0007669"/>
    <property type="project" value="TreeGrafter"/>
</dbReference>
<dbReference type="InterPro" id="IPR005801">
    <property type="entry name" value="ADC_synthase"/>
</dbReference>
<evidence type="ECO:0000259" key="7">
    <source>
        <dbReference type="Pfam" id="PF00425"/>
    </source>
</evidence>
<dbReference type="GO" id="GO:0008153">
    <property type="term" value="P:4-aminobenzoate biosynthetic process"/>
    <property type="evidence" value="ECO:0007669"/>
    <property type="project" value="TreeGrafter"/>
</dbReference>
<dbReference type="EMBL" id="CP045119">
    <property type="protein sequence ID" value="QIN84656.1"/>
    <property type="molecule type" value="Genomic_DNA"/>
</dbReference>
<keyword evidence="3 9" id="KW-0808">Transferase</keyword>
<evidence type="ECO:0000313" key="9">
    <source>
        <dbReference type="EMBL" id="QIN84656.1"/>
    </source>
</evidence>
<dbReference type="GO" id="GO:0005737">
    <property type="term" value="C:cytoplasm"/>
    <property type="evidence" value="ECO:0007669"/>
    <property type="project" value="TreeGrafter"/>
</dbReference>
<dbReference type="PRINTS" id="PR00097">
    <property type="entry name" value="ANTSNTHASEII"/>
</dbReference>
<dbReference type="Pfam" id="PF04715">
    <property type="entry name" value="Anth_synt_I_N"/>
    <property type="match status" value="1"/>
</dbReference>
<evidence type="ECO:0000256" key="2">
    <source>
        <dbReference type="ARBA" id="ARBA00013139"/>
    </source>
</evidence>
<comment type="similarity">
    <text evidence="1">In the C-terminal section; belongs to the anthranilate synthase component I family.</text>
</comment>
<dbReference type="InterPro" id="IPR029062">
    <property type="entry name" value="Class_I_gatase-like"/>
</dbReference>
<dbReference type="Proteomes" id="UP000501452">
    <property type="component" value="Chromosome"/>
</dbReference>
<evidence type="ECO:0000256" key="4">
    <source>
        <dbReference type="ARBA" id="ARBA00022962"/>
    </source>
</evidence>
<dbReference type="GO" id="GO:0046820">
    <property type="term" value="F:4-amino-4-deoxychorismate synthase activity"/>
    <property type="evidence" value="ECO:0007669"/>
    <property type="project" value="UniProtKB-EC"/>
</dbReference>
<evidence type="ECO:0000259" key="6">
    <source>
        <dbReference type="Pfam" id="PF00117"/>
    </source>
</evidence>
<dbReference type="GO" id="GO:0009396">
    <property type="term" value="P:folic acid-containing compound biosynthetic process"/>
    <property type="evidence" value="ECO:0007669"/>
    <property type="project" value="InterPro"/>
</dbReference>
<dbReference type="PROSITE" id="PS51273">
    <property type="entry name" value="GATASE_TYPE_1"/>
    <property type="match status" value="1"/>
</dbReference>
<feature type="domain" description="Glutamine amidotransferase" evidence="6">
    <location>
        <begin position="4"/>
        <end position="185"/>
    </location>
</feature>
<evidence type="ECO:0000256" key="5">
    <source>
        <dbReference type="SAM" id="MobiDB-lite"/>
    </source>
</evidence>
<dbReference type="NCBIfam" id="TIGR00566">
    <property type="entry name" value="trpG_papA"/>
    <property type="match status" value="1"/>
</dbReference>
<feature type="compositionally biased region" description="Pro residues" evidence="5">
    <location>
        <begin position="204"/>
        <end position="214"/>
    </location>
</feature>
<protein>
    <recommendedName>
        <fullName evidence="2">aminodeoxychorismate synthase</fullName>
        <ecNumber evidence="2">2.6.1.85</ecNumber>
    </recommendedName>
</protein>
<dbReference type="RefSeq" id="WP_166179060.1">
    <property type="nucleotide sequence ID" value="NZ_CP045119.1"/>
</dbReference>
<dbReference type="PRINTS" id="PR00096">
    <property type="entry name" value="GATASE"/>
</dbReference>
<dbReference type="Pfam" id="PF00117">
    <property type="entry name" value="GATase"/>
    <property type="match status" value="1"/>
</dbReference>
<dbReference type="SUPFAM" id="SSF56322">
    <property type="entry name" value="ADC synthase"/>
    <property type="match status" value="1"/>
</dbReference>
<evidence type="ECO:0000259" key="8">
    <source>
        <dbReference type="Pfam" id="PF04715"/>
    </source>
</evidence>
<evidence type="ECO:0000256" key="3">
    <source>
        <dbReference type="ARBA" id="ARBA00022679"/>
    </source>
</evidence>
<dbReference type="EC" id="2.6.1.85" evidence="2"/>
<dbReference type="SUPFAM" id="SSF52317">
    <property type="entry name" value="Class I glutamine amidotransferase-like"/>
    <property type="match status" value="1"/>
</dbReference>
<dbReference type="Gene3D" id="3.40.50.880">
    <property type="match status" value="1"/>
</dbReference>
<dbReference type="InterPro" id="IPR015890">
    <property type="entry name" value="Chorismate_C"/>
</dbReference>
<dbReference type="NCBIfam" id="TIGR00553">
    <property type="entry name" value="pabB"/>
    <property type="match status" value="1"/>
</dbReference>
<gene>
    <name evidence="9" type="primary">pabB</name>
    <name evidence="9" type="ORF">GBA63_19865</name>
</gene>
<dbReference type="PRINTS" id="PR00099">
    <property type="entry name" value="CPSGATASE"/>
</dbReference>
<dbReference type="AlphaFoldDB" id="A0A6G8QDT9"/>
<organism evidence="9 10">
    <name type="scientific">Rubrobacter tropicus</name>
    <dbReference type="NCBI Taxonomy" id="2653851"/>
    <lineage>
        <taxon>Bacteria</taxon>
        <taxon>Bacillati</taxon>
        <taxon>Actinomycetota</taxon>
        <taxon>Rubrobacteria</taxon>
        <taxon>Rubrobacterales</taxon>
        <taxon>Rubrobacteraceae</taxon>
        <taxon>Rubrobacter</taxon>
    </lineage>
</organism>
<dbReference type="Pfam" id="PF00425">
    <property type="entry name" value="Chorismate_bind"/>
    <property type="match status" value="1"/>
</dbReference>
<evidence type="ECO:0000313" key="10">
    <source>
        <dbReference type="Proteomes" id="UP000501452"/>
    </source>
</evidence>
<dbReference type="FunFam" id="3.40.50.880:FF:000003">
    <property type="entry name" value="Anthranilate synthase component II"/>
    <property type="match status" value="1"/>
</dbReference>
<keyword evidence="9" id="KW-0032">Aminotransferase</keyword>
<reference evidence="9 10" key="1">
    <citation type="submission" date="2019-10" db="EMBL/GenBank/DDBJ databases">
        <title>Rubrobacter sp nov SCSIO 52090 isolated from a deep-sea sediment in the South China Sea.</title>
        <authorList>
            <person name="Chen R.W."/>
        </authorList>
    </citation>
    <scope>NUCLEOTIDE SEQUENCE [LARGE SCALE GENOMIC DNA]</scope>
    <source>
        <strain evidence="9 10">SCSIO 52909</strain>
    </source>
</reference>
<evidence type="ECO:0000256" key="1">
    <source>
        <dbReference type="ARBA" id="ARBA00005970"/>
    </source>
</evidence>
<dbReference type="InterPro" id="IPR006221">
    <property type="entry name" value="TrpG/PapA_dom"/>
</dbReference>
<keyword evidence="4" id="KW-0315">Glutamine amidotransferase</keyword>
<feature type="region of interest" description="Disordered" evidence="5">
    <location>
        <begin position="192"/>
        <end position="220"/>
    </location>
</feature>
<name>A0A6G8QDT9_9ACTN</name>
<dbReference type="KEGG" id="rub:GBA63_19865"/>
<dbReference type="CDD" id="cd01743">
    <property type="entry name" value="GATase1_Anthranilate_Synthase"/>
    <property type="match status" value="1"/>
</dbReference>
<dbReference type="Gene3D" id="3.60.120.10">
    <property type="entry name" value="Anthranilate synthase"/>
    <property type="match status" value="1"/>
</dbReference>
<dbReference type="PANTHER" id="PTHR11236:SF18">
    <property type="entry name" value="AMINODEOXYCHORISMATE SYNTHASE"/>
    <property type="match status" value="1"/>
</dbReference>
<sequence>MRTLLIDNYDSFTYNLYQLLGEVAGEPPEVVRNDAEDWADLSISEFDNVVVSPGPGRPERRRDFGESARAVLENEVPVLGVCLGHQGIGHLFGGEVDLAPEAMHGRLSPVHHTGQDVFAGIPSPFSAVRYHSLAVAELPEELEPLAWTEDGVLMGLRHRSRPLWGVQFHPESICTEHGRRLIENFQDLTRRHAEPCGTSSHPAPIAPSLPPQPAPEEAGAPRYTLRVRKIPFLPDAERLYAGLFGASRYSFWLDSSAAIEGLSRFSFMGDGSGPHAEFVTYSLAERTVTIRGQGGTTRRRQGFFEYLDGALRRRSVASPELPFEFDLGYVGYLGYELKAECGGARAHKSPTPDAALLFSDRMLVLDHAEGASYALCLSEGDDHRDADRWLDETSRRVRAVGAAEGSSGGTETVSVEIDNTQDPVSGTLRHPREAYLGLVEECLQEIRNGESYEICLTNMASARVALDPLRTYACLRKISPVPYGALLRFPDLAVLSASPERFMTVSAGGKVESKPIKGTRPRGATPAEDDALRKNLARDEKDRAENLMIVDLLRNDLNSVCEVGSVHVPKLFAVESYATVHQLVSTIRGSLRPEVSAVDCVKAAFPGGSMTGAPKIRTMEIIDRLEAGPRGVYSGALGYFALGGAVDLNIVIRTIVSTPEAVTYGVGGAIVALSEPEEEFEETLVKARAMNAAISATALRLLSDPAAGEPT</sequence>
<dbReference type="InterPro" id="IPR017926">
    <property type="entry name" value="GATASE"/>
</dbReference>
<dbReference type="InterPro" id="IPR006805">
    <property type="entry name" value="Anth_synth_I_N"/>
</dbReference>